<sequence>MDGRGGPRAQWPVQPDAAARAVSGVLPTPRGHAEDEAPGASQLRLPLGALRGTRGAVVLKMYEEDLALEGSIASPPKAHSHGCISPANLDLHRLQLDRRVAAVQERVAQEAEVPLAQGRLALLGLALVAAVRALSWWEGTQPGYSSRCLRQ</sequence>
<gene>
    <name evidence="1" type="ORF">PCOR1329_LOCUS21688</name>
</gene>
<comment type="caution">
    <text evidence="1">The sequence shown here is derived from an EMBL/GenBank/DDBJ whole genome shotgun (WGS) entry which is preliminary data.</text>
</comment>
<proteinExistence type="predicted"/>
<evidence type="ECO:0000313" key="1">
    <source>
        <dbReference type="EMBL" id="CAK0819778.1"/>
    </source>
</evidence>
<accession>A0ABN9RKV1</accession>
<dbReference type="EMBL" id="CAUYUJ010007169">
    <property type="protein sequence ID" value="CAK0819778.1"/>
    <property type="molecule type" value="Genomic_DNA"/>
</dbReference>
<evidence type="ECO:0000313" key="2">
    <source>
        <dbReference type="Proteomes" id="UP001189429"/>
    </source>
</evidence>
<protein>
    <submittedName>
        <fullName evidence="1">Uncharacterized protein</fullName>
    </submittedName>
</protein>
<organism evidence="1 2">
    <name type="scientific">Prorocentrum cordatum</name>
    <dbReference type="NCBI Taxonomy" id="2364126"/>
    <lineage>
        <taxon>Eukaryota</taxon>
        <taxon>Sar</taxon>
        <taxon>Alveolata</taxon>
        <taxon>Dinophyceae</taxon>
        <taxon>Prorocentrales</taxon>
        <taxon>Prorocentraceae</taxon>
        <taxon>Prorocentrum</taxon>
    </lineage>
</organism>
<reference evidence="1" key="1">
    <citation type="submission" date="2023-10" db="EMBL/GenBank/DDBJ databases">
        <authorList>
            <person name="Chen Y."/>
            <person name="Shah S."/>
            <person name="Dougan E. K."/>
            <person name="Thang M."/>
            <person name="Chan C."/>
        </authorList>
    </citation>
    <scope>NUCLEOTIDE SEQUENCE [LARGE SCALE GENOMIC DNA]</scope>
</reference>
<dbReference type="Proteomes" id="UP001189429">
    <property type="component" value="Unassembled WGS sequence"/>
</dbReference>
<name>A0ABN9RKV1_9DINO</name>
<keyword evidence="2" id="KW-1185">Reference proteome</keyword>